<dbReference type="AlphaFoldDB" id="A0A8J1UNS4"/>
<protein>
    <submittedName>
        <fullName evidence="1">Uncharacterized protein</fullName>
    </submittedName>
</protein>
<name>A0A8J1UNS4_OWEFU</name>
<comment type="caution">
    <text evidence="1">The sequence shown here is derived from an EMBL/GenBank/DDBJ whole genome shotgun (WGS) entry which is preliminary data.</text>
</comment>
<accession>A0A8J1UNS4</accession>
<evidence type="ECO:0000313" key="2">
    <source>
        <dbReference type="Proteomes" id="UP000749559"/>
    </source>
</evidence>
<dbReference type="Proteomes" id="UP000749559">
    <property type="component" value="Unassembled WGS sequence"/>
</dbReference>
<proteinExistence type="predicted"/>
<gene>
    <name evidence="1" type="ORF">OFUS_LOCUS18909</name>
</gene>
<evidence type="ECO:0000313" key="1">
    <source>
        <dbReference type="EMBL" id="CAH1794153.1"/>
    </source>
</evidence>
<dbReference type="OrthoDB" id="9992480at2759"/>
<organism evidence="1 2">
    <name type="scientific">Owenia fusiformis</name>
    <name type="common">Polychaete worm</name>
    <dbReference type="NCBI Taxonomy" id="6347"/>
    <lineage>
        <taxon>Eukaryota</taxon>
        <taxon>Metazoa</taxon>
        <taxon>Spiralia</taxon>
        <taxon>Lophotrochozoa</taxon>
        <taxon>Annelida</taxon>
        <taxon>Polychaeta</taxon>
        <taxon>Sedentaria</taxon>
        <taxon>Canalipalpata</taxon>
        <taxon>Sabellida</taxon>
        <taxon>Oweniida</taxon>
        <taxon>Oweniidae</taxon>
        <taxon>Owenia</taxon>
    </lineage>
</organism>
<sequence>MSWATPVTPDPSGERAPVQKMKSQSRFAHLNFRLTFMDFVPQCINEGGLFTAPTFELFSALVKKANDWLFGNPAMQVRTCETIELHVPVGYTELDANRTSRSEYGKGRLMHIKALRMWISPKSASDRSEPQTIRCINIVPKCIKEGFNGIEPEFDSIIVTLQKFNNIIRKEAIQGKIITVETVKHMFTQWTGTLDADESTYVDKSSDQLCNLYTLRVYYIEGTSLFEELEMKDISPRKVEVKKKKVKFAGHSDTIDVVQTWLREQIGSRLISIQSLEFQLTDAKLTENGVPNTGYSTYTRSLEEKGQTILIHRIFLARPSRPTLSKPKLPPLLNCKTFVPVQLNKGNTETCPGFEGMAETMKRIIAWLNVTNVNIISTETVSVCLKKGKTIDADTLQWTYSNRKDKREFMLTIIRLYIDGQYFEPASNLLPPLPSTATDNEATICSIS</sequence>
<dbReference type="EMBL" id="CAIIXF020000009">
    <property type="protein sequence ID" value="CAH1794153.1"/>
    <property type="molecule type" value="Genomic_DNA"/>
</dbReference>
<keyword evidence="2" id="KW-1185">Reference proteome</keyword>
<reference evidence="1" key="1">
    <citation type="submission" date="2022-03" db="EMBL/GenBank/DDBJ databases">
        <authorList>
            <person name="Martin C."/>
        </authorList>
    </citation>
    <scope>NUCLEOTIDE SEQUENCE</scope>
</reference>